<dbReference type="Pfam" id="PF09551">
    <property type="entry name" value="Spore_II_R"/>
    <property type="match status" value="1"/>
</dbReference>
<dbReference type="RefSeq" id="WP_003324256.1">
    <property type="nucleotide sequence ID" value="NZ_ALPT02000038.1"/>
</dbReference>
<dbReference type="Proteomes" id="UP000297014">
    <property type="component" value="Unassembled WGS sequence"/>
</dbReference>
<dbReference type="EMBL" id="JALP01000260">
    <property type="protein sequence ID" value="THG89116.1"/>
    <property type="molecule type" value="Genomic_DNA"/>
</dbReference>
<dbReference type="EMBL" id="ALPT02000038">
    <property type="protein sequence ID" value="KGA97038.1"/>
    <property type="molecule type" value="Genomic_DNA"/>
</dbReference>
<reference evidence="2 4" key="1">
    <citation type="journal article" date="2014" name="Genome Announc.">
        <title>Draft Genome Sequence of Bacillus alcalophilus AV1934, a Classic Alkaliphile Isolated from Human Feces in 1934.</title>
        <authorList>
            <person name="Attie O."/>
            <person name="Jayaprakash A."/>
            <person name="Shah H."/>
            <person name="Paulsen I.T."/>
            <person name="Morino M."/>
            <person name="Takahashi Y."/>
            <person name="Narumi I."/>
            <person name="Sachidanandam R."/>
            <person name="Satoh K."/>
            <person name="Ito M."/>
            <person name="Krulwich T.A."/>
        </authorList>
    </citation>
    <scope>NUCLEOTIDE SEQUENCE [LARGE SCALE GENOMIC DNA]</scope>
    <source>
        <strain evidence="2 4">AV1934</strain>
    </source>
</reference>
<proteinExistence type="predicted"/>
<dbReference type="STRING" id="1218173.BALCAV_0212385"/>
<evidence type="ECO:0000313" key="4">
    <source>
        <dbReference type="Proteomes" id="UP000002754"/>
    </source>
</evidence>
<sequence length="215" mass="24779">MKPNVIIYLLFSLFVLIVSWEFQHSQAVADFHQEISEEEAIRLRILANSDGIQDQMVKRSIRDKVNEQITEWVVGIDDLDEAGQLIKENLSEVESIVEEELQKLGLNQDYTVEFEEVQFPTKIYGNIVYPAGWYNAVLITLGEGNGENWWCVLFPPLCFLDFENGEAVEPELTDEVASTDTSETEEEEEPEDSEEVKISFFIFDFFGNLFDRLFG</sequence>
<comment type="caution">
    <text evidence="2">The sequence shown here is derived from an EMBL/GenBank/DDBJ whole genome shotgun (WGS) entry which is preliminary data.</text>
</comment>
<evidence type="ECO:0000313" key="3">
    <source>
        <dbReference type="EMBL" id="THG89116.1"/>
    </source>
</evidence>
<reference evidence="3 5" key="2">
    <citation type="submission" date="2014-01" db="EMBL/GenBank/DDBJ databases">
        <title>Draft genome sequencing of Bacillus alcalophilus CGMCC 1.3604.</title>
        <authorList>
            <person name="Yang J."/>
            <person name="Diao L."/>
            <person name="Yang S."/>
        </authorList>
    </citation>
    <scope>NUCLEOTIDE SEQUENCE [LARGE SCALE GENOMIC DNA]</scope>
    <source>
        <strain evidence="3 5">CGMCC 1.3604</strain>
    </source>
</reference>
<name>A0A094WM45_ALKAL</name>
<evidence type="ECO:0000313" key="5">
    <source>
        <dbReference type="Proteomes" id="UP000297014"/>
    </source>
</evidence>
<feature type="region of interest" description="Disordered" evidence="1">
    <location>
        <begin position="170"/>
        <end position="194"/>
    </location>
</feature>
<dbReference type="Proteomes" id="UP000002754">
    <property type="component" value="Unassembled WGS sequence"/>
</dbReference>
<dbReference type="AlphaFoldDB" id="A0A094WM45"/>
<dbReference type="InterPro" id="IPR014202">
    <property type="entry name" value="Spore_II_R"/>
</dbReference>
<evidence type="ECO:0000256" key="1">
    <source>
        <dbReference type="SAM" id="MobiDB-lite"/>
    </source>
</evidence>
<accession>A0A094WM45</accession>
<protein>
    <submittedName>
        <fullName evidence="2">Stage II sporulation protein R</fullName>
    </submittedName>
</protein>
<dbReference type="OrthoDB" id="9793324at2"/>
<keyword evidence="4" id="KW-1185">Reference proteome</keyword>
<dbReference type="NCBIfam" id="TIGR02837">
    <property type="entry name" value="spore_II_R"/>
    <property type="match status" value="1"/>
</dbReference>
<evidence type="ECO:0000313" key="2">
    <source>
        <dbReference type="EMBL" id="KGA97038.1"/>
    </source>
</evidence>
<gene>
    <name evidence="3" type="ORF">AJ85_19480</name>
    <name evidence="2" type="ORF">BALCAV_0212385</name>
</gene>
<dbReference type="eggNOG" id="ENOG5031K93">
    <property type="taxonomic scope" value="Bacteria"/>
</dbReference>
<feature type="compositionally biased region" description="Acidic residues" evidence="1">
    <location>
        <begin position="182"/>
        <end position="194"/>
    </location>
</feature>
<organism evidence="2 4">
    <name type="scientific">Alkalihalobacillus alcalophilus ATCC 27647 = CGMCC 1.3604</name>
    <dbReference type="NCBI Taxonomy" id="1218173"/>
    <lineage>
        <taxon>Bacteria</taxon>
        <taxon>Bacillati</taxon>
        <taxon>Bacillota</taxon>
        <taxon>Bacilli</taxon>
        <taxon>Bacillales</taxon>
        <taxon>Bacillaceae</taxon>
        <taxon>Alkalihalobacillus</taxon>
    </lineage>
</organism>